<sequence length="409" mass="45007">MTSSRRYVVVYLLFYVLVFSLLSAYAQDEGTPAEIHADDMVVVNTTEIDLIAGPANTAAYLAPDGSQFAYLADHEICFYALPEVEETSCIEMPENSRPLADTIKWSPEGRYLVMQNNDFLRMFLEPDLLLVDTQEGTLTNVTDDGVDGSIFGEDLDETVQIDLAPQWVTEEGFAFLRYETDGDDFSPANIYSYDIASGQAQSFGEIPQSQGRLDVYLFDVEAATEQYAFYLDQRSDNLYGIFLSENEAFPRSIAGATSPESRYAGIGLISISPDGQYLLNYDIRALSMGASMWTDINNSVAQALDIETSEGVLIDDAHFVTQAGWSPQGHGLVYVVNSLEDNGESGLYITSAPGEPGHMLLSFDELDVQAMAGTTPYRQQPIMWASNNTILVSVFPEGKLLLIELGAES</sequence>
<dbReference type="Proteomes" id="UP000594468">
    <property type="component" value="Chromosome"/>
</dbReference>
<keyword evidence="1" id="KW-0732">Signal</keyword>
<organism evidence="2 3">
    <name type="scientific">Phototrophicus methaneseepsis</name>
    <dbReference type="NCBI Taxonomy" id="2710758"/>
    <lineage>
        <taxon>Bacteria</taxon>
        <taxon>Bacillati</taxon>
        <taxon>Chloroflexota</taxon>
        <taxon>Candidatus Thermofontia</taxon>
        <taxon>Phototrophicales</taxon>
        <taxon>Phototrophicaceae</taxon>
        <taxon>Phototrophicus</taxon>
    </lineage>
</organism>
<proteinExistence type="predicted"/>
<name>A0A7S8E9Z8_9CHLR</name>
<accession>A0A7S8E9Z8</accession>
<keyword evidence="3" id="KW-1185">Reference proteome</keyword>
<evidence type="ECO:0000313" key="3">
    <source>
        <dbReference type="Proteomes" id="UP000594468"/>
    </source>
</evidence>
<feature type="signal peptide" evidence="1">
    <location>
        <begin position="1"/>
        <end position="26"/>
    </location>
</feature>
<dbReference type="KEGG" id="pmet:G4Y79_01080"/>
<evidence type="ECO:0000313" key="2">
    <source>
        <dbReference type="EMBL" id="QPC82999.1"/>
    </source>
</evidence>
<gene>
    <name evidence="2" type="ORF">G4Y79_01080</name>
</gene>
<dbReference type="AlphaFoldDB" id="A0A7S8E9Z8"/>
<dbReference type="EMBL" id="CP062983">
    <property type="protein sequence ID" value="QPC82999.1"/>
    <property type="molecule type" value="Genomic_DNA"/>
</dbReference>
<evidence type="ECO:0000256" key="1">
    <source>
        <dbReference type="SAM" id="SignalP"/>
    </source>
</evidence>
<reference evidence="2 3" key="1">
    <citation type="submission" date="2020-02" db="EMBL/GenBank/DDBJ databases">
        <authorList>
            <person name="Zheng R.K."/>
            <person name="Sun C.M."/>
        </authorList>
    </citation>
    <scope>NUCLEOTIDE SEQUENCE [LARGE SCALE GENOMIC DNA]</scope>
    <source>
        <strain evidence="3">rifampicinis</strain>
    </source>
</reference>
<dbReference type="RefSeq" id="WP_195171068.1">
    <property type="nucleotide sequence ID" value="NZ_CP062983.1"/>
</dbReference>
<feature type="chain" id="PRO_5032845197" description="WD40 repeat domain-containing protein" evidence="1">
    <location>
        <begin position="27"/>
        <end position="409"/>
    </location>
</feature>
<evidence type="ECO:0008006" key="4">
    <source>
        <dbReference type="Google" id="ProtNLM"/>
    </source>
</evidence>
<protein>
    <recommendedName>
        <fullName evidence="4">WD40 repeat domain-containing protein</fullName>
    </recommendedName>
</protein>
<dbReference type="SUPFAM" id="SSF82171">
    <property type="entry name" value="DPP6 N-terminal domain-like"/>
    <property type="match status" value="1"/>
</dbReference>